<organism evidence="3 5">
    <name type="scientific">Companilactobacillus futsaii</name>
    <dbReference type="NCBI Taxonomy" id="938155"/>
    <lineage>
        <taxon>Bacteria</taxon>
        <taxon>Bacillati</taxon>
        <taxon>Bacillota</taxon>
        <taxon>Bacilli</taxon>
        <taxon>Lactobacillales</taxon>
        <taxon>Lactobacillaceae</taxon>
        <taxon>Companilactobacillus</taxon>
    </lineage>
</organism>
<gene>
    <name evidence="3" type="ORF">FG051_05830</name>
    <name evidence="4" type="ORF">FG051_05950</name>
</gene>
<dbReference type="KEGG" id="lft:FG051_05950"/>
<dbReference type="Gene3D" id="3.30.420.10">
    <property type="entry name" value="Ribonuclease H-like superfamily/Ribonuclease H"/>
    <property type="match status" value="1"/>
</dbReference>
<evidence type="ECO:0000256" key="1">
    <source>
        <dbReference type="ARBA" id="ARBA00002286"/>
    </source>
</evidence>
<dbReference type="GO" id="GO:0015074">
    <property type="term" value="P:DNA integration"/>
    <property type="evidence" value="ECO:0007669"/>
    <property type="project" value="InterPro"/>
</dbReference>
<dbReference type="EMBL" id="CP040736">
    <property type="protein sequence ID" value="QCX24683.1"/>
    <property type="molecule type" value="Genomic_DNA"/>
</dbReference>
<evidence type="ECO:0000313" key="4">
    <source>
        <dbReference type="EMBL" id="QCX24683.1"/>
    </source>
</evidence>
<evidence type="ECO:0000313" key="3">
    <source>
        <dbReference type="EMBL" id="QCX24660.1"/>
    </source>
</evidence>
<dbReference type="GO" id="GO:0003676">
    <property type="term" value="F:nucleic acid binding"/>
    <property type="evidence" value="ECO:0007669"/>
    <property type="project" value="InterPro"/>
</dbReference>
<dbReference type="InterPro" id="IPR012337">
    <property type="entry name" value="RNaseH-like_sf"/>
</dbReference>
<sequence length="283" mass="33339">MVESLTDKYKLTELLNKINLPRSTYYERLNKVKKQDKYAQLKEFITQTYYDSNSTYGYRRIWKQSLKVGFKNSPDTVRRLMGKLNLKVTIYSRHTSGYSSFKGNVGKKAPNILKQEFKETEPLKVLHTDVTQVRLQKGKWGYISAVLDQASGEILSYSVSSSPNELMIKDTLNKLKQNIDPSLNPILHSDQGWHYQLKYYRDILKEMNIKQSMSRKGNCHDNAPIESFFNLLKRECLYRYNILDLDQLKQLVDEYINWYNNDRISLKRKGLSPVEYREQSMIS</sequence>
<reference evidence="3 5" key="1">
    <citation type="submission" date="2019-05" db="EMBL/GenBank/DDBJ databases">
        <title>Genome Sequence of Lactobacillus futsaii Y97, a Potential Probiotic Strain Isolated from the Futsai of Taiwan.</title>
        <authorList>
            <person name="Du X."/>
        </authorList>
    </citation>
    <scope>NUCLEOTIDE SEQUENCE [LARGE SCALE GENOMIC DNA]</scope>
    <source>
        <strain evidence="3 5">Y97</strain>
    </source>
</reference>
<dbReference type="InterPro" id="IPR048020">
    <property type="entry name" value="Transpos_IS3"/>
</dbReference>
<dbReference type="PANTHER" id="PTHR46889">
    <property type="entry name" value="TRANSPOSASE INSF FOR INSERTION SEQUENCE IS3B-RELATED"/>
    <property type="match status" value="1"/>
</dbReference>
<dbReference type="InterPro" id="IPR050900">
    <property type="entry name" value="Transposase_IS3/IS150/IS904"/>
</dbReference>
<dbReference type="NCBIfam" id="NF033516">
    <property type="entry name" value="transpos_IS3"/>
    <property type="match status" value="1"/>
</dbReference>
<dbReference type="PANTHER" id="PTHR46889:SF4">
    <property type="entry name" value="TRANSPOSASE INSO FOR INSERTION SEQUENCE ELEMENT IS911B-RELATED"/>
    <property type="match status" value="1"/>
</dbReference>
<dbReference type="Pfam" id="PF00665">
    <property type="entry name" value="rve"/>
    <property type="match status" value="1"/>
</dbReference>
<protein>
    <submittedName>
        <fullName evidence="3">IS3 family transposase</fullName>
    </submittedName>
</protein>
<dbReference type="Pfam" id="PF13333">
    <property type="entry name" value="rve_2"/>
    <property type="match status" value="1"/>
</dbReference>
<dbReference type="RefSeq" id="WP_149029836.1">
    <property type="nucleotide sequence ID" value="NZ_CP040736.1"/>
</dbReference>
<proteinExistence type="predicted"/>
<dbReference type="PROSITE" id="PS50994">
    <property type="entry name" value="INTEGRASE"/>
    <property type="match status" value="1"/>
</dbReference>
<dbReference type="InterPro" id="IPR036397">
    <property type="entry name" value="RNaseH_sf"/>
</dbReference>
<dbReference type="EMBL" id="CP040736">
    <property type="protein sequence ID" value="QCX24660.1"/>
    <property type="molecule type" value="Genomic_DNA"/>
</dbReference>
<dbReference type="KEGG" id="lft:FG051_05830"/>
<dbReference type="Pfam" id="PF13276">
    <property type="entry name" value="HTH_21"/>
    <property type="match status" value="1"/>
</dbReference>
<accession>A0A5B7T250</accession>
<evidence type="ECO:0000313" key="5">
    <source>
        <dbReference type="Proteomes" id="UP000310673"/>
    </source>
</evidence>
<dbReference type="InterPro" id="IPR025948">
    <property type="entry name" value="HTH-like_dom"/>
</dbReference>
<dbReference type="Proteomes" id="UP000310673">
    <property type="component" value="Chromosome"/>
</dbReference>
<comment type="function">
    <text evidence="1">Involved in the transposition of the insertion sequence.</text>
</comment>
<feature type="domain" description="Integrase catalytic" evidence="2">
    <location>
        <begin position="118"/>
        <end position="281"/>
    </location>
</feature>
<dbReference type="AlphaFoldDB" id="A0A5B7T250"/>
<evidence type="ECO:0000259" key="2">
    <source>
        <dbReference type="PROSITE" id="PS50994"/>
    </source>
</evidence>
<name>A0A5B7T250_9LACO</name>
<dbReference type="SUPFAM" id="SSF53098">
    <property type="entry name" value="Ribonuclease H-like"/>
    <property type="match status" value="1"/>
</dbReference>
<dbReference type="InterPro" id="IPR001584">
    <property type="entry name" value="Integrase_cat-core"/>
</dbReference>